<dbReference type="Proteomes" id="UP000559182">
    <property type="component" value="Unassembled WGS sequence"/>
</dbReference>
<evidence type="ECO:0000256" key="1">
    <source>
        <dbReference type="SAM" id="Phobius"/>
    </source>
</evidence>
<gene>
    <name evidence="3" type="ORF">FHU39_002683</name>
</gene>
<proteinExistence type="predicted"/>
<feature type="domain" description="SAF" evidence="2">
    <location>
        <begin position="56"/>
        <end position="117"/>
    </location>
</feature>
<dbReference type="SMART" id="SM00858">
    <property type="entry name" value="SAF"/>
    <property type="match status" value="1"/>
</dbReference>
<feature type="transmembrane region" description="Helical" evidence="1">
    <location>
        <begin position="31"/>
        <end position="48"/>
    </location>
</feature>
<evidence type="ECO:0000313" key="3">
    <source>
        <dbReference type="EMBL" id="MBB2892665.1"/>
    </source>
</evidence>
<organism evidence="3 4">
    <name type="scientific">Flexivirga oryzae</name>
    <dbReference type="NCBI Taxonomy" id="1794944"/>
    <lineage>
        <taxon>Bacteria</taxon>
        <taxon>Bacillati</taxon>
        <taxon>Actinomycetota</taxon>
        <taxon>Actinomycetes</taxon>
        <taxon>Micrococcales</taxon>
        <taxon>Dermacoccaceae</taxon>
        <taxon>Flexivirga</taxon>
    </lineage>
</organism>
<accession>A0A839NBV2</accession>
<dbReference type="AlphaFoldDB" id="A0A839NBV2"/>
<reference evidence="3 4" key="1">
    <citation type="submission" date="2020-08" db="EMBL/GenBank/DDBJ databases">
        <title>Sequencing the genomes of 1000 actinobacteria strains.</title>
        <authorList>
            <person name="Klenk H.-P."/>
        </authorList>
    </citation>
    <scope>NUCLEOTIDE SEQUENCE [LARGE SCALE GENOMIC DNA]</scope>
    <source>
        <strain evidence="3 4">DSM 105369</strain>
    </source>
</reference>
<keyword evidence="1" id="KW-1133">Transmembrane helix</keyword>
<keyword evidence="1" id="KW-0812">Transmembrane</keyword>
<evidence type="ECO:0000259" key="2">
    <source>
        <dbReference type="SMART" id="SM00858"/>
    </source>
</evidence>
<protein>
    <submittedName>
        <fullName evidence="3">Flp pilus assembly protein CpaB</fullName>
    </submittedName>
</protein>
<keyword evidence="1" id="KW-0472">Membrane</keyword>
<dbReference type="RefSeq" id="WP_183321083.1">
    <property type="nucleotide sequence ID" value="NZ_JACHVQ010000002.1"/>
</dbReference>
<dbReference type="CDD" id="cd11614">
    <property type="entry name" value="SAF_CpaB_FlgA_like"/>
    <property type="match status" value="1"/>
</dbReference>
<dbReference type="Pfam" id="PF08666">
    <property type="entry name" value="SAF"/>
    <property type="match status" value="1"/>
</dbReference>
<evidence type="ECO:0000313" key="4">
    <source>
        <dbReference type="Proteomes" id="UP000559182"/>
    </source>
</evidence>
<comment type="caution">
    <text evidence="3">The sequence shown here is derived from an EMBL/GenBank/DDBJ whole genome shotgun (WGS) entry which is preliminary data.</text>
</comment>
<name>A0A839NBV2_9MICO</name>
<sequence length="229" mass="23130">MSERRLQRLLPDSWQGDGREARWRRSRARRVLAGLLCGVAVLAVVGAVRPADPPTHSVAVAARDLPAGSRLTADDVREVRWSTADRVPGRVSVRAVPGTILTAPILAGEPFTSARVRSARTWPSVPAGRVVVGVSTGDTAITRVLQAGDRVDLIDTGKGATIAVAVPVLAVIAETAAAHGTGLAGGSSAEAPAVLVAVTPSDAAAVGSASAARSGGLGGGIQLALRAAV</sequence>
<dbReference type="EMBL" id="JACHVQ010000002">
    <property type="protein sequence ID" value="MBB2892665.1"/>
    <property type="molecule type" value="Genomic_DNA"/>
</dbReference>
<dbReference type="InterPro" id="IPR013974">
    <property type="entry name" value="SAF"/>
</dbReference>
<keyword evidence="4" id="KW-1185">Reference proteome</keyword>